<dbReference type="InterPro" id="IPR014327">
    <property type="entry name" value="RNA_pol_sigma70_bacteroid"/>
</dbReference>
<dbReference type="InterPro" id="IPR007627">
    <property type="entry name" value="RNA_pol_sigma70_r2"/>
</dbReference>
<dbReference type="PANTHER" id="PTHR43133:SF46">
    <property type="entry name" value="RNA POLYMERASE SIGMA-70 FACTOR ECF SUBFAMILY"/>
    <property type="match status" value="1"/>
</dbReference>
<keyword evidence="8" id="KW-1185">Reference proteome</keyword>
<evidence type="ECO:0000313" key="7">
    <source>
        <dbReference type="EMBL" id="TDW97421.1"/>
    </source>
</evidence>
<evidence type="ECO:0000259" key="5">
    <source>
        <dbReference type="Pfam" id="PF04542"/>
    </source>
</evidence>
<dbReference type="SUPFAM" id="SSF88659">
    <property type="entry name" value="Sigma3 and sigma4 domains of RNA polymerase sigma factors"/>
    <property type="match status" value="1"/>
</dbReference>
<evidence type="ECO:0000256" key="4">
    <source>
        <dbReference type="ARBA" id="ARBA00023163"/>
    </source>
</evidence>
<evidence type="ECO:0000256" key="3">
    <source>
        <dbReference type="ARBA" id="ARBA00023082"/>
    </source>
</evidence>
<dbReference type="Pfam" id="PF08281">
    <property type="entry name" value="Sigma70_r4_2"/>
    <property type="match status" value="1"/>
</dbReference>
<dbReference type="InterPro" id="IPR013325">
    <property type="entry name" value="RNA_pol_sigma_r2"/>
</dbReference>
<dbReference type="InterPro" id="IPR039425">
    <property type="entry name" value="RNA_pol_sigma-70-like"/>
</dbReference>
<organism evidence="7 8">
    <name type="scientific">Dinghuibacter silviterrae</name>
    <dbReference type="NCBI Taxonomy" id="1539049"/>
    <lineage>
        <taxon>Bacteria</taxon>
        <taxon>Pseudomonadati</taxon>
        <taxon>Bacteroidota</taxon>
        <taxon>Chitinophagia</taxon>
        <taxon>Chitinophagales</taxon>
        <taxon>Chitinophagaceae</taxon>
        <taxon>Dinghuibacter</taxon>
    </lineage>
</organism>
<keyword evidence="3" id="KW-0731">Sigma factor</keyword>
<dbReference type="GO" id="GO:0016987">
    <property type="term" value="F:sigma factor activity"/>
    <property type="evidence" value="ECO:0007669"/>
    <property type="project" value="UniProtKB-KW"/>
</dbReference>
<name>A0A4R8DI50_9BACT</name>
<accession>A0A4R8DI50</accession>
<proteinExistence type="inferred from homology"/>
<comment type="caution">
    <text evidence="7">The sequence shown here is derived from an EMBL/GenBank/DDBJ whole genome shotgun (WGS) entry which is preliminary data.</text>
</comment>
<dbReference type="GO" id="GO:0006352">
    <property type="term" value="P:DNA-templated transcription initiation"/>
    <property type="evidence" value="ECO:0007669"/>
    <property type="project" value="InterPro"/>
</dbReference>
<dbReference type="InterPro" id="IPR014284">
    <property type="entry name" value="RNA_pol_sigma-70_dom"/>
</dbReference>
<dbReference type="EMBL" id="SODV01000002">
    <property type="protein sequence ID" value="TDW97421.1"/>
    <property type="molecule type" value="Genomic_DNA"/>
</dbReference>
<dbReference type="OrthoDB" id="659361at2"/>
<dbReference type="InterPro" id="IPR036388">
    <property type="entry name" value="WH-like_DNA-bd_sf"/>
</dbReference>
<reference evidence="7 8" key="1">
    <citation type="submission" date="2019-03" db="EMBL/GenBank/DDBJ databases">
        <title>Genomic Encyclopedia of Type Strains, Phase IV (KMG-IV): sequencing the most valuable type-strain genomes for metagenomic binning, comparative biology and taxonomic classification.</title>
        <authorList>
            <person name="Goeker M."/>
        </authorList>
    </citation>
    <scope>NUCLEOTIDE SEQUENCE [LARGE SCALE GENOMIC DNA]</scope>
    <source>
        <strain evidence="7 8">DSM 100059</strain>
    </source>
</reference>
<dbReference type="NCBIfam" id="TIGR02985">
    <property type="entry name" value="Sig70_bacteroi1"/>
    <property type="match status" value="1"/>
</dbReference>
<dbReference type="InterPro" id="IPR013324">
    <property type="entry name" value="RNA_pol_sigma_r3/r4-like"/>
</dbReference>
<evidence type="ECO:0000313" key="8">
    <source>
        <dbReference type="Proteomes" id="UP000294498"/>
    </source>
</evidence>
<keyword evidence="4" id="KW-0804">Transcription</keyword>
<keyword evidence="2" id="KW-0805">Transcription regulation</keyword>
<gene>
    <name evidence="7" type="ORF">EDB95_5270</name>
</gene>
<dbReference type="NCBIfam" id="TIGR02937">
    <property type="entry name" value="sigma70-ECF"/>
    <property type="match status" value="1"/>
</dbReference>
<feature type="domain" description="RNA polymerase sigma factor 70 region 4 type 2" evidence="6">
    <location>
        <begin position="115"/>
        <end position="166"/>
    </location>
</feature>
<dbReference type="Gene3D" id="1.10.10.10">
    <property type="entry name" value="Winged helix-like DNA-binding domain superfamily/Winged helix DNA-binding domain"/>
    <property type="match status" value="1"/>
</dbReference>
<feature type="domain" description="RNA polymerase sigma-70 region 2" evidence="5">
    <location>
        <begin position="20"/>
        <end position="86"/>
    </location>
</feature>
<dbReference type="InterPro" id="IPR013249">
    <property type="entry name" value="RNA_pol_sigma70_r4_t2"/>
</dbReference>
<dbReference type="SUPFAM" id="SSF88946">
    <property type="entry name" value="Sigma2 domain of RNA polymerase sigma factors"/>
    <property type="match status" value="1"/>
</dbReference>
<dbReference type="PANTHER" id="PTHR43133">
    <property type="entry name" value="RNA POLYMERASE ECF-TYPE SIGMA FACTO"/>
    <property type="match status" value="1"/>
</dbReference>
<comment type="similarity">
    <text evidence="1">Belongs to the sigma-70 factor family. ECF subfamily.</text>
</comment>
<dbReference type="GO" id="GO:0003677">
    <property type="term" value="F:DNA binding"/>
    <property type="evidence" value="ECO:0007669"/>
    <property type="project" value="InterPro"/>
</dbReference>
<evidence type="ECO:0000259" key="6">
    <source>
        <dbReference type="Pfam" id="PF08281"/>
    </source>
</evidence>
<evidence type="ECO:0000256" key="1">
    <source>
        <dbReference type="ARBA" id="ARBA00010641"/>
    </source>
</evidence>
<evidence type="ECO:0000256" key="2">
    <source>
        <dbReference type="ARBA" id="ARBA00023015"/>
    </source>
</evidence>
<sequence>MPGLLHRIQYENDETAFEEFYREHVFRLFQFAFAFVRNKELSEEIVNDVFLKFWQHRSRIDQIDNISVYLYVAVKNTAANYLRRKGLDEPELTAHHFYLSPDPEQLLVTEELRRTIQYSIDRLPPRCKLIFKLVKEDGLSCAEVASILDISYKTVTTQLTIALKKLSEHLQPSLGERRIKA</sequence>
<dbReference type="AlphaFoldDB" id="A0A4R8DI50"/>
<dbReference type="Pfam" id="PF04542">
    <property type="entry name" value="Sigma70_r2"/>
    <property type="match status" value="1"/>
</dbReference>
<dbReference type="Gene3D" id="1.10.1740.10">
    <property type="match status" value="1"/>
</dbReference>
<dbReference type="Proteomes" id="UP000294498">
    <property type="component" value="Unassembled WGS sequence"/>
</dbReference>
<protein>
    <submittedName>
        <fullName evidence="7">RNA polymerase sigma-70 factor (ECF subfamily)</fullName>
    </submittedName>
</protein>